<gene>
    <name evidence="11" type="ORF">V5F32_19340</name>
</gene>
<evidence type="ECO:0000256" key="1">
    <source>
        <dbReference type="ARBA" id="ARBA00004752"/>
    </source>
</evidence>
<keyword evidence="4 7" id="KW-0133">Cell shape</keyword>
<organism evidence="11 12">
    <name type="scientific">Xanthobacter oligotrophicus</name>
    <dbReference type="NCBI Taxonomy" id="2607286"/>
    <lineage>
        <taxon>Bacteria</taxon>
        <taxon>Pseudomonadati</taxon>
        <taxon>Pseudomonadota</taxon>
        <taxon>Alphaproteobacteria</taxon>
        <taxon>Hyphomicrobiales</taxon>
        <taxon>Xanthobacteraceae</taxon>
        <taxon>Xanthobacter</taxon>
    </lineage>
</organism>
<feature type="domain" description="L,D-TPase catalytic" evidence="10">
    <location>
        <begin position="67"/>
        <end position="198"/>
    </location>
</feature>
<evidence type="ECO:0000256" key="7">
    <source>
        <dbReference type="PROSITE-ProRule" id="PRU01373"/>
    </source>
</evidence>
<dbReference type="PROSITE" id="PS51257">
    <property type="entry name" value="PROKAR_LIPOPROTEIN"/>
    <property type="match status" value="1"/>
</dbReference>
<evidence type="ECO:0000256" key="4">
    <source>
        <dbReference type="ARBA" id="ARBA00022960"/>
    </source>
</evidence>
<evidence type="ECO:0000256" key="5">
    <source>
        <dbReference type="ARBA" id="ARBA00022984"/>
    </source>
</evidence>
<name>A0ABW6ZZZ0_9HYPH</name>
<keyword evidence="6 7" id="KW-0961">Cell wall biogenesis/degradation</keyword>
<dbReference type="InterPro" id="IPR038063">
    <property type="entry name" value="Transpep_catalytic_dom"/>
</dbReference>
<dbReference type="PANTHER" id="PTHR36699">
    <property type="entry name" value="LD-TRANSPEPTIDASE"/>
    <property type="match status" value="1"/>
</dbReference>
<evidence type="ECO:0000313" key="11">
    <source>
        <dbReference type="EMBL" id="MFG1374337.1"/>
    </source>
</evidence>
<comment type="pathway">
    <text evidence="1 7">Cell wall biogenesis; peptidoglycan biosynthesis.</text>
</comment>
<feature type="active site" description="Proton donor/acceptor" evidence="7">
    <location>
        <position position="159"/>
    </location>
</feature>
<evidence type="ECO:0000256" key="8">
    <source>
        <dbReference type="SAM" id="MobiDB-lite"/>
    </source>
</evidence>
<protein>
    <recommendedName>
        <fullName evidence="10">L,D-TPase catalytic domain-containing protein</fullName>
    </recommendedName>
</protein>
<dbReference type="EMBL" id="JBAFVH010000011">
    <property type="protein sequence ID" value="MFG1374337.1"/>
    <property type="molecule type" value="Genomic_DNA"/>
</dbReference>
<feature type="signal peptide" evidence="9">
    <location>
        <begin position="1"/>
        <end position="31"/>
    </location>
</feature>
<dbReference type="PANTHER" id="PTHR36699:SF1">
    <property type="entry name" value="L,D-TRANSPEPTIDASE YAFK-RELATED"/>
    <property type="match status" value="1"/>
</dbReference>
<evidence type="ECO:0000256" key="3">
    <source>
        <dbReference type="ARBA" id="ARBA00022679"/>
    </source>
</evidence>
<proteinExistence type="inferred from homology"/>
<feature type="active site" description="Nucleophile" evidence="7">
    <location>
        <position position="167"/>
    </location>
</feature>
<dbReference type="SUPFAM" id="SSF141523">
    <property type="entry name" value="L,D-transpeptidase catalytic domain-like"/>
    <property type="match status" value="1"/>
</dbReference>
<dbReference type="InterPro" id="IPR005490">
    <property type="entry name" value="LD_TPept_cat_dom"/>
</dbReference>
<evidence type="ECO:0000256" key="6">
    <source>
        <dbReference type="ARBA" id="ARBA00023316"/>
    </source>
</evidence>
<comment type="caution">
    <text evidence="11">The sequence shown here is derived from an EMBL/GenBank/DDBJ whole genome shotgun (WGS) entry which is preliminary data.</text>
</comment>
<feature type="region of interest" description="Disordered" evidence="8">
    <location>
        <begin position="434"/>
        <end position="456"/>
    </location>
</feature>
<dbReference type="Proteomes" id="UP001604002">
    <property type="component" value="Unassembled WGS sequence"/>
</dbReference>
<keyword evidence="3" id="KW-0808">Transferase</keyword>
<sequence length="456" mass="48210">MNRFASNRPWTMVSSRIRMVALAATAALALAACNQTDSEVARKANKPLTPEMVSLIAQKDMSPASPMLVRIFKQEAELEVWKATSDGSYALLKTYPICRWSGELGPKVNMGDRQAPEGFYTITPGQMNPNSSYYLSFNLGFPNAFDRSYGRTGEFLMVHGDCSSAGCYAMTDEQISEIFSLARESFAGGQRGFQVQAYPFRMTPKNLARHRNNPNMAFWRNLKQGYDHFEVTKQVPKVNVCGRSYVFDAEPVPGRSFDANMSCPPYQVPPQVASAVAEKQRSDEAQVAALAPSSPLAPVRTNADGGMHPVFLAKLKERESGQMSFAAAPGTLPEYVNPPKMTPEKVALDTETPVAPVATASSAPVAPAAAAAPAPLPTAKPAPAARVVAPASKPVAASATAKPAVVSSAAKPANSASDKPAAQAYKPATVASAGTLAPPASVSGGSGIMSTGTFSQ</sequence>
<comment type="similarity">
    <text evidence="2">Belongs to the YkuD family.</text>
</comment>
<dbReference type="PROSITE" id="PS52029">
    <property type="entry name" value="LD_TPASE"/>
    <property type="match status" value="1"/>
</dbReference>
<keyword evidence="5 7" id="KW-0573">Peptidoglycan synthesis</keyword>
<reference evidence="11 12" key="1">
    <citation type="submission" date="2024-02" db="EMBL/GenBank/DDBJ databases">
        <title>Expansion and revision of Xanthobacter and proposal of Roseixanthobacter gen. nov.</title>
        <authorList>
            <person name="Soltysiak M.P.M."/>
            <person name="Jalihal A."/>
            <person name="Ory A."/>
            <person name="Chrisophersen C."/>
            <person name="Lee A.D."/>
            <person name="Boulton J."/>
            <person name="Springer M."/>
        </authorList>
    </citation>
    <scope>NUCLEOTIDE SEQUENCE [LARGE SCALE GENOMIC DNA]</scope>
    <source>
        <strain evidence="11 12">23A</strain>
    </source>
</reference>
<evidence type="ECO:0000256" key="9">
    <source>
        <dbReference type="SAM" id="SignalP"/>
    </source>
</evidence>
<accession>A0ABW6ZZZ0</accession>
<evidence type="ECO:0000259" key="10">
    <source>
        <dbReference type="PROSITE" id="PS52029"/>
    </source>
</evidence>
<dbReference type="CDD" id="cd16913">
    <property type="entry name" value="YkuD_like"/>
    <property type="match status" value="1"/>
</dbReference>
<keyword evidence="12" id="KW-1185">Reference proteome</keyword>
<evidence type="ECO:0000256" key="2">
    <source>
        <dbReference type="ARBA" id="ARBA00005992"/>
    </source>
</evidence>
<dbReference type="RefSeq" id="WP_393993990.1">
    <property type="nucleotide sequence ID" value="NZ_JBAFVH010000011.1"/>
</dbReference>
<keyword evidence="9" id="KW-0732">Signal</keyword>
<feature type="chain" id="PRO_5046244844" description="L,D-TPase catalytic domain-containing protein" evidence="9">
    <location>
        <begin position="32"/>
        <end position="456"/>
    </location>
</feature>
<evidence type="ECO:0000313" key="12">
    <source>
        <dbReference type="Proteomes" id="UP001604002"/>
    </source>
</evidence>